<protein>
    <recommendedName>
        <fullName evidence="3">Retrovirus-related Pol polyprotein from transposon TNT 1-94</fullName>
    </recommendedName>
</protein>
<dbReference type="PANTHER" id="PTHR11439:SF467">
    <property type="entry name" value="INTEGRASE CATALYTIC DOMAIN-CONTAINING PROTEIN"/>
    <property type="match status" value="1"/>
</dbReference>
<sequence>MKENLISLGNIDSQGYKYSAECGVLRVSKGVLVAMKDSAITRLWHMGLRHMSEADMTILRVKFTITTHRINGTLNYIHSDLWGPTLDESKRFETGVKGYHLWCIKPESQKFIISKDVKFDEFVMLYEKKEFVDTNTNHGVSKRIELEVEDFDKVQDDTLVQSTQGDVHDYEPFTYREVVNGTESSQWVIAISEEIESLHKNKTWELVKPPKALSPKSKDDEEQMFRVSYANSVGSMMYAMVCTHSNISHVVSVVSKFMGSPGKIHWEAVKWIFRYLKSTAYLGFVFGKNNTTNNIIGYVDTVYAGDLDKM</sequence>
<reference evidence="2" key="1">
    <citation type="journal article" date="2019" name="Gigascience">
        <title>De novo genome assembly of the endangered Acer yangbiense, a plant species with extremely small populations endemic to Yunnan Province, China.</title>
        <authorList>
            <person name="Yang J."/>
            <person name="Wariss H.M."/>
            <person name="Tao L."/>
            <person name="Zhang R."/>
            <person name="Yun Q."/>
            <person name="Hollingsworth P."/>
            <person name="Dao Z."/>
            <person name="Luo G."/>
            <person name="Guo H."/>
            <person name="Ma Y."/>
            <person name="Sun W."/>
        </authorList>
    </citation>
    <scope>NUCLEOTIDE SEQUENCE [LARGE SCALE GENOMIC DNA]</scope>
    <source>
        <strain evidence="2">cv. Malutang</strain>
    </source>
</reference>
<dbReference type="OrthoDB" id="6767962at2759"/>
<evidence type="ECO:0000313" key="2">
    <source>
        <dbReference type="Proteomes" id="UP000323000"/>
    </source>
</evidence>
<dbReference type="Proteomes" id="UP000323000">
    <property type="component" value="Chromosome 8"/>
</dbReference>
<proteinExistence type="predicted"/>
<comment type="caution">
    <text evidence="1">The sequence shown here is derived from an EMBL/GenBank/DDBJ whole genome shotgun (WGS) entry which is preliminary data.</text>
</comment>
<evidence type="ECO:0000313" key="1">
    <source>
        <dbReference type="EMBL" id="TXG57013.1"/>
    </source>
</evidence>
<accession>A0A5C7HJ03</accession>
<keyword evidence="2" id="KW-1185">Reference proteome</keyword>
<name>A0A5C7HJ03_9ROSI</name>
<organism evidence="1 2">
    <name type="scientific">Acer yangbiense</name>
    <dbReference type="NCBI Taxonomy" id="1000413"/>
    <lineage>
        <taxon>Eukaryota</taxon>
        <taxon>Viridiplantae</taxon>
        <taxon>Streptophyta</taxon>
        <taxon>Embryophyta</taxon>
        <taxon>Tracheophyta</taxon>
        <taxon>Spermatophyta</taxon>
        <taxon>Magnoliopsida</taxon>
        <taxon>eudicotyledons</taxon>
        <taxon>Gunneridae</taxon>
        <taxon>Pentapetalae</taxon>
        <taxon>rosids</taxon>
        <taxon>malvids</taxon>
        <taxon>Sapindales</taxon>
        <taxon>Sapindaceae</taxon>
        <taxon>Hippocastanoideae</taxon>
        <taxon>Acereae</taxon>
        <taxon>Acer</taxon>
    </lineage>
</organism>
<gene>
    <name evidence="1" type="ORF">EZV62_018326</name>
</gene>
<dbReference type="AlphaFoldDB" id="A0A5C7HJ03"/>
<dbReference type="EMBL" id="VAHF01000008">
    <property type="protein sequence ID" value="TXG57013.1"/>
    <property type="molecule type" value="Genomic_DNA"/>
</dbReference>
<dbReference type="PANTHER" id="PTHR11439">
    <property type="entry name" value="GAG-POL-RELATED RETROTRANSPOSON"/>
    <property type="match status" value="1"/>
</dbReference>
<evidence type="ECO:0008006" key="3">
    <source>
        <dbReference type="Google" id="ProtNLM"/>
    </source>
</evidence>